<name>A0ABR3WMY8_9EURO</name>
<evidence type="ECO:0000313" key="2">
    <source>
        <dbReference type="EMBL" id="KAL1864807.1"/>
    </source>
</evidence>
<dbReference type="Pfam" id="PF01828">
    <property type="entry name" value="Peptidase_A4"/>
    <property type="match status" value="1"/>
</dbReference>
<protein>
    <recommendedName>
        <fullName evidence="4">Aspergillopepsin-2</fullName>
    </recommendedName>
</protein>
<feature type="chain" id="PRO_5047168779" description="Aspergillopepsin-2" evidence="1">
    <location>
        <begin position="19"/>
        <end position="283"/>
    </location>
</feature>
<dbReference type="PANTHER" id="PTHR37536">
    <property type="entry name" value="PUTATIVE (AFU_ORTHOLOGUE AFUA_3G02970)-RELATED"/>
    <property type="match status" value="1"/>
</dbReference>
<proteinExistence type="predicted"/>
<evidence type="ECO:0000313" key="3">
    <source>
        <dbReference type="Proteomes" id="UP001583193"/>
    </source>
</evidence>
<dbReference type="EMBL" id="JAVDPF010000069">
    <property type="protein sequence ID" value="KAL1864807.1"/>
    <property type="molecule type" value="Genomic_DNA"/>
</dbReference>
<dbReference type="InterPro" id="IPR038656">
    <property type="entry name" value="Peptidase_G1_sf"/>
</dbReference>
<evidence type="ECO:0008006" key="4">
    <source>
        <dbReference type="Google" id="ProtNLM"/>
    </source>
</evidence>
<dbReference type="InterPro" id="IPR000250">
    <property type="entry name" value="Peptidase_G1"/>
</dbReference>
<dbReference type="PANTHER" id="PTHR37536:SF1">
    <property type="entry name" value="ASPERGILLOPEPSIN, PUTAITVE (AFU_ORTHOLOGUE AFUA_7G01200)"/>
    <property type="match status" value="1"/>
</dbReference>
<gene>
    <name evidence="2" type="ORF">Plec18167_009639</name>
</gene>
<dbReference type="Gene3D" id="2.60.120.700">
    <property type="entry name" value="Peptidase G1"/>
    <property type="match status" value="1"/>
</dbReference>
<dbReference type="PRINTS" id="PR00977">
    <property type="entry name" value="SCYTLDPTASE"/>
</dbReference>
<dbReference type="InterPro" id="IPR013320">
    <property type="entry name" value="ConA-like_dom_sf"/>
</dbReference>
<keyword evidence="1" id="KW-0732">Signal</keyword>
<dbReference type="SUPFAM" id="SSF49899">
    <property type="entry name" value="Concanavalin A-like lectins/glucanases"/>
    <property type="match status" value="1"/>
</dbReference>
<dbReference type="CDD" id="cd13426">
    <property type="entry name" value="Peptidase_G1"/>
    <property type="match status" value="1"/>
</dbReference>
<organism evidence="2 3">
    <name type="scientific">Paecilomyces lecythidis</name>
    <dbReference type="NCBI Taxonomy" id="3004212"/>
    <lineage>
        <taxon>Eukaryota</taxon>
        <taxon>Fungi</taxon>
        <taxon>Dikarya</taxon>
        <taxon>Ascomycota</taxon>
        <taxon>Pezizomycotina</taxon>
        <taxon>Eurotiomycetes</taxon>
        <taxon>Eurotiomycetidae</taxon>
        <taxon>Eurotiales</taxon>
        <taxon>Thermoascaceae</taxon>
        <taxon>Paecilomyces</taxon>
    </lineage>
</organism>
<dbReference type="Proteomes" id="UP001583193">
    <property type="component" value="Unassembled WGS sequence"/>
</dbReference>
<evidence type="ECO:0000256" key="1">
    <source>
        <dbReference type="SAM" id="SignalP"/>
    </source>
</evidence>
<feature type="signal peptide" evidence="1">
    <location>
        <begin position="1"/>
        <end position="18"/>
    </location>
</feature>
<reference evidence="2 3" key="1">
    <citation type="journal article" date="2024" name="IMA Fungus">
        <title>IMA Genome - F19 : A genome assembly and annotation guide to empower mycologists, including annotated draft genome sequences of Ceratocystis pirilliformis, Diaporthe australafricana, Fusarium ophioides, Paecilomyces lecythidis, and Sporothrix stenoceras.</title>
        <authorList>
            <person name="Aylward J."/>
            <person name="Wilson A.M."/>
            <person name="Visagie C.M."/>
            <person name="Spraker J."/>
            <person name="Barnes I."/>
            <person name="Buitendag C."/>
            <person name="Ceriani C."/>
            <person name="Del Mar Angel L."/>
            <person name="du Plessis D."/>
            <person name="Fuchs T."/>
            <person name="Gasser K."/>
            <person name="Kramer D."/>
            <person name="Li W."/>
            <person name="Munsamy K."/>
            <person name="Piso A."/>
            <person name="Price J.L."/>
            <person name="Sonnekus B."/>
            <person name="Thomas C."/>
            <person name="van der Nest A."/>
            <person name="van Dijk A."/>
            <person name="van Heerden A."/>
            <person name="van Vuuren N."/>
            <person name="Yilmaz N."/>
            <person name="Duong T.A."/>
            <person name="van der Merwe N.A."/>
            <person name="Wingfield M.J."/>
            <person name="Wingfield B.D."/>
        </authorList>
    </citation>
    <scope>NUCLEOTIDE SEQUENCE [LARGE SCALE GENOMIC DNA]</scope>
    <source>
        <strain evidence="2 3">CMW 18167</strain>
    </source>
</reference>
<keyword evidence="3" id="KW-1185">Reference proteome</keyword>
<comment type="caution">
    <text evidence="2">The sequence shown here is derived from an EMBL/GenBank/DDBJ whole genome shotgun (WGS) entry which is preliminary data.</text>
</comment>
<accession>A0ABR3WMY8</accession>
<sequence length="283" mass="30031">MAATRMFITSLLATICVASPMGHPSIRETLAPRSPDIQSLYQRLHSQAGIQILPSIIDGPIPTNNGPLTFSNWAGALLESSNITSATGTFVVPDPEVPSGGNSSTAYCGCAWIGIDGYSADCPNGGLIQAGATWCIQDGSTSFNAWYEWYPAQEIITFDNFDVKAGDELKVTVTATSTSTGYTVVENLSQGTDIRHTWDTESPALCEATAEWIVEDFTDISNGSDYLAPFADYNGLIFTDSSATANGEKVGVSDARPVNMVQNGNPVSEAVILGDQVFVTYTG</sequence>